<dbReference type="Gene3D" id="3.40.630.30">
    <property type="match status" value="1"/>
</dbReference>
<gene>
    <name evidence="1" type="ORF">FD145_1227</name>
</gene>
<dbReference type="AlphaFoldDB" id="A0A833L091"/>
<accession>A0A833L091</accession>
<protein>
    <submittedName>
        <fullName evidence="1">Uncharacterized protein</fullName>
    </submittedName>
</protein>
<dbReference type="SUPFAM" id="SSF55729">
    <property type="entry name" value="Acyl-CoA N-acyltransferases (Nat)"/>
    <property type="match status" value="1"/>
</dbReference>
<dbReference type="Proteomes" id="UP000488506">
    <property type="component" value="Unassembled WGS sequence"/>
</dbReference>
<dbReference type="InterPro" id="IPR016181">
    <property type="entry name" value="Acyl_CoA_acyltransferase"/>
</dbReference>
<proteinExistence type="predicted"/>
<name>A0A833L091_UNCSA</name>
<comment type="caution">
    <text evidence="1">The sequence shown here is derived from an EMBL/GenBank/DDBJ whole genome shotgun (WGS) entry which is preliminary data.</text>
</comment>
<sequence>MPELIASSKLIIPYEVGVAQNQQELHEIFRLRKRVYVNELQYINHDNDFLSDNLDQFSKNYFVKFMGKTVGILKELIQESK</sequence>
<evidence type="ECO:0000313" key="1">
    <source>
        <dbReference type="EMBL" id="KAF0133558.1"/>
    </source>
</evidence>
<organism evidence="1 2">
    <name type="scientific">Candidatus Saganbacteria bacterium</name>
    <dbReference type="NCBI Taxonomy" id="2575572"/>
    <lineage>
        <taxon>Bacteria</taxon>
        <taxon>Bacillati</taxon>
        <taxon>Saganbacteria</taxon>
    </lineage>
</organism>
<dbReference type="EMBL" id="WPAF01000023">
    <property type="protein sequence ID" value="KAF0133558.1"/>
    <property type="molecule type" value="Genomic_DNA"/>
</dbReference>
<reference evidence="1 2" key="1">
    <citation type="submission" date="2019-12" db="EMBL/GenBank/DDBJ databases">
        <authorList>
            <person name="Wolfe R."/>
            <person name="Danczak R."/>
            <person name="Wilkins M."/>
        </authorList>
    </citation>
    <scope>NUCLEOTIDE SEQUENCE [LARGE SCALE GENOMIC DNA]</scope>
    <source>
        <strain evidence="1">X2_MaxBin.013</strain>
    </source>
</reference>
<evidence type="ECO:0000313" key="2">
    <source>
        <dbReference type="Proteomes" id="UP000488506"/>
    </source>
</evidence>